<reference evidence="1 2" key="1">
    <citation type="submission" date="2019-06" db="EMBL/GenBank/DDBJ databases">
        <title>Spirosoma utsteinense sp. nov. isolated from Antarctic ice-free soils.</title>
        <authorList>
            <person name="Tahon G."/>
        </authorList>
    </citation>
    <scope>NUCLEOTIDE SEQUENCE [LARGE SCALE GENOMIC DNA]</scope>
    <source>
        <strain evidence="1 2">LMG 31447</strain>
    </source>
</reference>
<dbReference type="InterPro" id="IPR022453">
    <property type="entry name" value="Znf_MqsA-type"/>
</dbReference>
<sequence>MICLTCKIGTPESGFTTVTVEQGDTIVVFKNVPAQICPNCGEKYFDSAITGHLLTQAQDAVAKGAEVEIIRLQVA</sequence>
<proteinExistence type="predicted"/>
<dbReference type="NCBIfam" id="TIGR03831">
    <property type="entry name" value="YgiT_finger"/>
    <property type="match status" value="1"/>
</dbReference>
<comment type="caution">
    <text evidence="1">The sequence shown here is derived from an EMBL/GenBank/DDBJ whole genome shotgun (WGS) entry which is preliminary data.</text>
</comment>
<keyword evidence="2" id="KW-1185">Reference proteome</keyword>
<dbReference type="EMBL" id="VFIA01000017">
    <property type="protein sequence ID" value="MBC3792569.1"/>
    <property type="molecule type" value="Genomic_DNA"/>
</dbReference>
<dbReference type="Gene3D" id="3.10.20.860">
    <property type="match status" value="1"/>
</dbReference>
<evidence type="ECO:0000313" key="1">
    <source>
        <dbReference type="EMBL" id="MBC3792569.1"/>
    </source>
</evidence>
<protein>
    <submittedName>
        <fullName evidence="1">YgiT-type zinc finger domain-containing protein</fullName>
    </submittedName>
</protein>
<dbReference type="Proteomes" id="UP000700732">
    <property type="component" value="Unassembled WGS sequence"/>
</dbReference>
<organism evidence="1 2">
    <name type="scientific">Spirosoma utsteinense</name>
    <dbReference type="NCBI Taxonomy" id="2585773"/>
    <lineage>
        <taxon>Bacteria</taxon>
        <taxon>Pseudomonadati</taxon>
        <taxon>Bacteroidota</taxon>
        <taxon>Cytophagia</taxon>
        <taxon>Cytophagales</taxon>
        <taxon>Cytophagaceae</taxon>
        <taxon>Spirosoma</taxon>
    </lineage>
</organism>
<gene>
    <name evidence="1" type="ORF">FH603_3083</name>
</gene>
<name>A0ABR6W7M1_9BACT</name>
<dbReference type="RefSeq" id="WP_186738340.1">
    <property type="nucleotide sequence ID" value="NZ_VFIA01000017.1"/>
</dbReference>
<evidence type="ECO:0000313" key="2">
    <source>
        <dbReference type="Proteomes" id="UP000700732"/>
    </source>
</evidence>
<dbReference type="CDD" id="cd12870">
    <property type="entry name" value="MqsA"/>
    <property type="match status" value="1"/>
</dbReference>
<accession>A0ABR6W7M1</accession>